<dbReference type="PANTHER" id="PTHR43839:SF3">
    <property type="entry name" value="OLIGOPEPTIDE ABC TRANSPORTER, PERMEASE PROTEIN"/>
    <property type="match status" value="1"/>
</dbReference>
<feature type="transmembrane region" description="Helical" evidence="6">
    <location>
        <begin position="209"/>
        <end position="234"/>
    </location>
</feature>
<keyword evidence="5 6" id="KW-0472">Membrane</keyword>
<dbReference type="SUPFAM" id="SSF161098">
    <property type="entry name" value="MetI-like"/>
    <property type="match status" value="1"/>
</dbReference>
<evidence type="ECO:0000256" key="6">
    <source>
        <dbReference type="RuleBase" id="RU363032"/>
    </source>
</evidence>
<feature type="transmembrane region" description="Helical" evidence="6">
    <location>
        <begin position="151"/>
        <end position="170"/>
    </location>
</feature>
<dbReference type="RefSeq" id="WP_066200471.1">
    <property type="nucleotide sequence ID" value="NZ_JARMMB010000058.1"/>
</dbReference>
<feature type="transmembrane region" description="Helical" evidence="6">
    <location>
        <begin position="83"/>
        <end position="106"/>
    </location>
</feature>
<proteinExistence type="inferred from homology"/>
<dbReference type="PANTHER" id="PTHR43839">
    <property type="entry name" value="OPPC IN A BINDING PROTEIN-DEPENDENT TRANSPORT SYSTEM"/>
    <property type="match status" value="1"/>
</dbReference>
<evidence type="ECO:0000256" key="1">
    <source>
        <dbReference type="ARBA" id="ARBA00004141"/>
    </source>
</evidence>
<feature type="transmembrane region" description="Helical" evidence="6">
    <location>
        <begin position="12"/>
        <end position="32"/>
    </location>
</feature>
<evidence type="ECO:0000313" key="8">
    <source>
        <dbReference type="EMBL" id="PKG27279.1"/>
    </source>
</evidence>
<comment type="similarity">
    <text evidence="6">Belongs to the binding-protein-dependent transport system permease family.</text>
</comment>
<dbReference type="Pfam" id="PF00528">
    <property type="entry name" value="BPD_transp_1"/>
    <property type="match status" value="1"/>
</dbReference>
<gene>
    <name evidence="8" type="ORF">CWS20_19125</name>
</gene>
<keyword evidence="8" id="KW-0031">Aminopeptidase</keyword>
<dbReference type="InterPro" id="IPR035906">
    <property type="entry name" value="MetI-like_sf"/>
</dbReference>
<feature type="domain" description="ABC transmembrane type-1" evidence="7">
    <location>
        <begin position="81"/>
        <end position="289"/>
    </location>
</feature>
<evidence type="ECO:0000256" key="5">
    <source>
        <dbReference type="ARBA" id="ARBA00023136"/>
    </source>
</evidence>
<dbReference type="GO" id="GO:0004177">
    <property type="term" value="F:aminopeptidase activity"/>
    <property type="evidence" value="ECO:0007669"/>
    <property type="project" value="UniProtKB-KW"/>
</dbReference>
<name>A0A2N0ZCQ2_9BACI</name>
<organism evidence="8 9">
    <name type="scientific">Cytobacillus horneckiae</name>
    <dbReference type="NCBI Taxonomy" id="549687"/>
    <lineage>
        <taxon>Bacteria</taxon>
        <taxon>Bacillati</taxon>
        <taxon>Bacillota</taxon>
        <taxon>Bacilli</taxon>
        <taxon>Bacillales</taxon>
        <taxon>Bacillaceae</taxon>
        <taxon>Cytobacillus</taxon>
    </lineage>
</organism>
<comment type="subcellular location">
    <subcellularLocation>
        <location evidence="6">Cell membrane</location>
        <topology evidence="6">Multi-pass membrane protein</topology>
    </subcellularLocation>
    <subcellularLocation>
        <location evidence="1">Membrane</location>
        <topology evidence="1">Multi-pass membrane protein</topology>
    </subcellularLocation>
</comment>
<keyword evidence="4 6" id="KW-1133">Transmembrane helix</keyword>
<protein>
    <submittedName>
        <fullName evidence="8">Aminopeptidase</fullName>
    </submittedName>
</protein>
<comment type="caution">
    <text evidence="8">The sequence shown here is derived from an EMBL/GenBank/DDBJ whole genome shotgun (WGS) entry which is preliminary data.</text>
</comment>
<accession>A0A2N0ZCQ2</accession>
<dbReference type="Gene3D" id="1.10.3720.10">
    <property type="entry name" value="MetI-like"/>
    <property type="match status" value="1"/>
</dbReference>
<dbReference type="PROSITE" id="PS50928">
    <property type="entry name" value="ABC_TM1"/>
    <property type="match status" value="1"/>
</dbReference>
<dbReference type="AlphaFoldDB" id="A0A2N0ZCQ2"/>
<evidence type="ECO:0000313" key="9">
    <source>
        <dbReference type="Proteomes" id="UP000233343"/>
    </source>
</evidence>
<evidence type="ECO:0000256" key="2">
    <source>
        <dbReference type="ARBA" id="ARBA00022448"/>
    </source>
</evidence>
<dbReference type="SUPFAM" id="SSF55486">
    <property type="entry name" value="Metalloproteases ('zincins'), catalytic domain"/>
    <property type="match status" value="1"/>
</dbReference>
<feature type="transmembrane region" description="Helical" evidence="6">
    <location>
        <begin position="118"/>
        <end position="139"/>
    </location>
</feature>
<evidence type="ECO:0000256" key="4">
    <source>
        <dbReference type="ARBA" id="ARBA00022989"/>
    </source>
</evidence>
<dbReference type="GO" id="GO:0005886">
    <property type="term" value="C:plasma membrane"/>
    <property type="evidence" value="ECO:0007669"/>
    <property type="project" value="UniProtKB-SubCell"/>
</dbReference>
<dbReference type="Proteomes" id="UP000233343">
    <property type="component" value="Unassembled WGS sequence"/>
</dbReference>
<feature type="transmembrane region" description="Helical" evidence="6">
    <location>
        <begin position="332"/>
        <end position="353"/>
    </location>
</feature>
<sequence>MNKLQQINYSLYIGILFVAILLFLCLFGPMLAPHSMTTTLEVQYKDGGVIAPPLAPFESWAYPLGTDQWGYDILSMILNGLRYTVLIAVVVTMIKMILGTVIGMYIGTWKKVPHWIVAFENAWSYVPLFIIVYFFLLPINNATLLEPGTLITYFIIIMSLLSVPSIVSSVRKKSSEVYKSDFIKASTTLGAKKSRIIWHHIFPQLKESLLVMFILEIVYVITIMGQLALVNIFIGGTIVRFDPLIYLSVTKELSGLVGQARGNIYGNTHILIIPLIVLLFTTISFSLLASGLKNKFQADYQRTPWIKTGNEPKIAPNRKNYNKKKSDKKLNASHLTFMALLAAFILAGTFVIYTSETKVGVKQESKASYDIAFQMDEDGRFNVQSDILIKNESEDSWNDIMFFYPAEQRNINIEEIKIDKQSAAYEIKNETLKIIIPEKNKKARKHKVKIQYSFEMTKDSMNVLADWYPAAAVYQNGKWSVEKKDYAQGPMYHSRFSDFDVQYQTPEGYRIVTSKKDDGAIEEKGSVKTKSEIAFPVVIMKDEVFVDKETTSGTHLRLFADLSAAESEDLLQQASSAIEFFNEEIGSFPYEQLDIIQSDADTTQTYPGMIVLGRDVSAHELVQSVAKSYFQSNIASNPHEHLWISEGLSSFAASHYLMMAENQSETDAFSVSLSQVDRMKEAGLGRQKSNVPLSELKDFGFISAQPALQINMMINERYELKGVDPMDVKSQYLAGFYKQYRSKEVDTTEFIQFTKSYFSVPSGYFNNWLDTKASR</sequence>
<dbReference type="InterPro" id="IPR027268">
    <property type="entry name" value="Peptidase_M4/M1_CTD_sf"/>
</dbReference>
<dbReference type="Gene3D" id="1.10.390.10">
    <property type="entry name" value="Neutral Protease Domain 2"/>
    <property type="match status" value="1"/>
</dbReference>
<keyword evidence="3 6" id="KW-0812">Transmembrane</keyword>
<keyword evidence="2 6" id="KW-0813">Transport</keyword>
<dbReference type="CDD" id="cd06261">
    <property type="entry name" value="TM_PBP2"/>
    <property type="match status" value="1"/>
</dbReference>
<dbReference type="GO" id="GO:0055085">
    <property type="term" value="P:transmembrane transport"/>
    <property type="evidence" value="ECO:0007669"/>
    <property type="project" value="InterPro"/>
</dbReference>
<evidence type="ECO:0000259" key="7">
    <source>
        <dbReference type="PROSITE" id="PS50928"/>
    </source>
</evidence>
<keyword evidence="8" id="KW-0378">Hydrolase</keyword>
<evidence type="ECO:0000256" key="3">
    <source>
        <dbReference type="ARBA" id="ARBA00022692"/>
    </source>
</evidence>
<keyword evidence="9" id="KW-1185">Reference proteome</keyword>
<reference evidence="8 9" key="1">
    <citation type="journal article" date="2010" name="Int. J. Syst. Evol. Microbiol.">
        <title>Bacillus horneckiae sp. nov., isolated from a spacecraft-assembly clean room.</title>
        <authorList>
            <person name="Vaishampayan P."/>
            <person name="Probst A."/>
            <person name="Krishnamurthi S."/>
            <person name="Ghosh S."/>
            <person name="Osman S."/>
            <person name="McDowall A."/>
            <person name="Ruckmani A."/>
            <person name="Mayilraj S."/>
            <person name="Venkateswaran K."/>
        </authorList>
    </citation>
    <scope>NUCLEOTIDE SEQUENCE [LARGE SCALE GENOMIC DNA]</scope>
    <source>
        <strain evidence="9">1PO1SC</strain>
    </source>
</reference>
<dbReference type="InterPro" id="IPR000515">
    <property type="entry name" value="MetI-like"/>
</dbReference>
<feature type="transmembrane region" description="Helical" evidence="6">
    <location>
        <begin position="270"/>
        <end position="292"/>
    </location>
</feature>
<keyword evidence="8" id="KW-0645">Protease</keyword>
<dbReference type="EMBL" id="PISD01000046">
    <property type="protein sequence ID" value="PKG27279.1"/>
    <property type="molecule type" value="Genomic_DNA"/>
</dbReference>